<feature type="transmembrane region" description="Helical" evidence="1">
    <location>
        <begin position="60"/>
        <end position="83"/>
    </location>
</feature>
<keyword evidence="3" id="KW-1185">Reference proteome</keyword>
<proteinExistence type="predicted"/>
<sequence length="204" mass="23877">MRKSKPRHLSLYCTKKDTGYVKFYVRPKILFTDVLLILMSIGVFIIIIRLKEGNSSDFNIWIVFLVLSIIAFYFLLVVFLRYFQIFTSRVFVLSKKKELVVTRFFSKKVISFDEIEEFQISIIKQYGIYNSSGGLRGPDILVGIIEIKSDRLGVFKIFDFDPIIINSDESLLIDIIEKNCRDFIKEIAVNKSILWKGIKYERSN</sequence>
<evidence type="ECO:0000313" key="2">
    <source>
        <dbReference type="EMBL" id="SEF81963.1"/>
    </source>
</evidence>
<feature type="transmembrane region" description="Helical" evidence="1">
    <location>
        <begin position="29"/>
        <end position="48"/>
    </location>
</feature>
<dbReference type="EMBL" id="FNVR01000006">
    <property type="protein sequence ID" value="SEF81963.1"/>
    <property type="molecule type" value="Genomic_DNA"/>
</dbReference>
<reference evidence="3" key="1">
    <citation type="submission" date="2016-10" db="EMBL/GenBank/DDBJ databases">
        <authorList>
            <person name="Varghese N."/>
            <person name="Submissions S."/>
        </authorList>
    </citation>
    <scope>NUCLEOTIDE SEQUENCE [LARGE SCALE GENOMIC DNA]</scope>
    <source>
        <strain evidence="3">DSM 17298</strain>
    </source>
</reference>
<dbReference type="AlphaFoldDB" id="A0A1H5V420"/>
<keyword evidence="1" id="KW-0812">Transmembrane</keyword>
<protein>
    <submittedName>
        <fullName evidence="2">Uncharacterized protein</fullName>
    </submittedName>
</protein>
<accession>A0A1H5V420</accession>
<keyword evidence="1" id="KW-1133">Transmembrane helix</keyword>
<dbReference type="RefSeq" id="WP_103924190.1">
    <property type="nucleotide sequence ID" value="NZ_FNVR01000006.1"/>
</dbReference>
<gene>
    <name evidence="2" type="ORF">SAMN03080598_01504</name>
</gene>
<keyword evidence="1" id="KW-0472">Membrane</keyword>
<dbReference type="Proteomes" id="UP000236736">
    <property type="component" value="Unassembled WGS sequence"/>
</dbReference>
<evidence type="ECO:0000256" key="1">
    <source>
        <dbReference type="SAM" id="Phobius"/>
    </source>
</evidence>
<evidence type="ECO:0000313" key="3">
    <source>
        <dbReference type="Proteomes" id="UP000236736"/>
    </source>
</evidence>
<name>A0A1H5V420_9BACT</name>
<organism evidence="2 3">
    <name type="scientific">Algoriphagus boritolerans DSM 17298 = JCM 18970</name>
    <dbReference type="NCBI Taxonomy" id="1120964"/>
    <lineage>
        <taxon>Bacteria</taxon>
        <taxon>Pseudomonadati</taxon>
        <taxon>Bacteroidota</taxon>
        <taxon>Cytophagia</taxon>
        <taxon>Cytophagales</taxon>
        <taxon>Cyclobacteriaceae</taxon>
        <taxon>Algoriphagus</taxon>
    </lineage>
</organism>